<protein>
    <submittedName>
        <fullName evidence="1">Uncharacterized protein</fullName>
    </submittedName>
</protein>
<organism evidence="1 2">
    <name type="scientific">Scytonema hofmannii PCC 7110</name>
    <dbReference type="NCBI Taxonomy" id="128403"/>
    <lineage>
        <taxon>Bacteria</taxon>
        <taxon>Bacillati</taxon>
        <taxon>Cyanobacteriota</taxon>
        <taxon>Cyanophyceae</taxon>
        <taxon>Nostocales</taxon>
        <taxon>Scytonemataceae</taxon>
        <taxon>Scytonema</taxon>
    </lineage>
</organism>
<name>A0A139WUN3_9CYAN</name>
<gene>
    <name evidence="1" type="ORF">WA1_40985</name>
</gene>
<dbReference type="STRING" id="128403.WA1_40985"/>
<keyword evidence="2" id="KW-1185">Reference proteome</keyword>
<dbReference type="EMBL" id="ANNX02000047">
    <property type="protein sequence ID" value="KYC36117.1"/>
    <property type="molecule type" value="Genomic_DNA"/>
</dbReference>
<dbReference type="AlphaFoldDB" id="A0A139WUN3"/>
<evidence type="ECO:0000313" key="2">
    <source>
        <dbReference type="Proteomes" id="UP000076925"/>
    </source>
</evidence>
<reference evidence="1 2" key="1">
    <citation type="journal article" date="2013" name="Genome Biol. Evol.">
        <title>Genomes of Stigonematalean cyanobacteria (subsection V) and the evolution of oxygenic photosynthesis from prokaryotes to plastids.</title>
        <authorList>
            <person name="Dagan T."/>
            <person name="Roettger M."/>
            <person name="Stucken K."/>
            <person name="Landan G."/>
            <person name="Koch R."/>
            <person name="Major P."/>
            <person name="Gould S.B."/>
            <person name="Goremykin V.V."/>
            <person name="Rippka R."/>
            <person name="Tandeau de Marsac N."/>
            <person name="Gugger M."/>
            <person name="Lockhart P.J."/>
            <person name="Allen J.F."/>
            <person name="Brune I."/>
            <person name="Maus I."/>
            <person name="Puhler A."/>
            <person name="Martin W.F."/>
        </authorList>
    </citation>
    <scope>NUCLEOTIDE SEQUENCE [LARGE SCALE GENOMIC DNA]</scope>
    <source>
        <strain evidence="1 2">PCC 7110</strain>
    </source>
</reference>
<dbReference type="Proteomes" id="UP000076925">
    <property type="component" value="Unassembled WGS sequence"/>
</dbReference>
<accession>A0A139WUN3</accession>
<evidence type="ECO:0000313" key="1">
    <source>
        <dbReference type="EMBL" id="KYC36117.1"/>
    </source>
</evidence>
<sequence length="83" mass="9726">MFPNMLLQKLQRSYLEETVGECWVRLPTHSLAPSWNSFLGGGASTNEEHQGNFEEHQRNFERHQIHVLLILGKVYLLAYRMKV</sequence>
<comment type="caution">
    <text evidence="1">The sequence shown here is derived from an EMBL/GenBank/DDBJ whole genome shotgun (WGS) entry which is preliminary data.</text>
</comment>
<proteinExistence type="predicted"/>